<dbReference type="EMBL" id="QSKF01000002">
    <property type="protein sequence ID" value="RHE41461.1"/>
    <property type="molecule type" value="Genomic_DNA"/>
</dbReference>
<dbReference type="Pfam" id="PF07811">
    <property type="entry name" value="TadE"/>
    <property type="match status" value="1"/>
</dbReference>
<protein>
    <submittedName>
        <fullName evidence="1">Pilus assembly protein</fullName>
    </submittedName>
</protein>
<gene>
    <name evidence="1" type="ORF">DW740_03990</name>
</gene>
<dbReference type="InterPro" id="IPR012495">
    <property type="entry name" value="TadE-like_dom"/>
</dbReference>
<dbReference type="RefSeq" id="WP_118041030.1">
    <property type="nucleotide sequence ID" value="NZ_CABJFK010000002.1"/>
</dbReference>
<reference evidence="1 2" key="1">
    <citation type="submission" date="2018-08" db="EMBL/GenBank/DDBJ databases">
        <title>A genome reference for cultivated species of the human gut microbiota.</title>
        <authorList>
            <person name="Zou Y."/>
            <person name="Xue W."/>
            <person name="Luo G."/>
        </authorList>
    </citation>
    <scope>NUCLEOTIDE SEQUENCE [LARGE SCALE GENOMIC DNA]</scope>
    <source>
        <strain evidence="1 2">AM28-23</strain>
    </source>
</reference>
<organism evidence="1 2">
    <name type="scientific">Blautia obeum</name>
    <dbReference type="NCBI Taxonomy" id="40520"/>
    <lineage>
        <taxon>Bacteria</taxon>
        <taxon>Bacillati</taxon>
        <taxon>Bacillota</taxon>
        <taxon>Clostridia</taxon>
        <taxon>Lachnospirales</taxon>
        <taxon>Lachnospiraceae</taxon>
        <taxon>Blautia</taxon>
    </lineage>
</organism>
<comment type="caution">
    <text evidence="1">The sequence shown here is derived from an EMBL/GenBank/DDBJ whole genome shotgun (WGS) entry which is preliminary data.</text>
</comment>
<evidence type="ECO:0000313" key="1">
    <source>
        <dbReference type="EMBL" id="RHE41461.1"/>
    </source>
</evidence>
<proteinExistence type="predicted"/>
<sequence length="165" mass="18291">MKKRILKNYRYRIVNSRHKKYRSNLCKGSFTIEAACVMSIVLLTVMGVIYLSFFVHNRAWLTAAACEASLSGSMEAVRQDGQAQAAAEIRGEELGNVGFFGAENLRCHVNAGKKKVSVTYEADTIAGFGGFKWTLKTEGNSKVIRPVKWIRRLKAAKEVIGITGD</sequence>
<accession>A0A414JAD2</accession>
<evidence type="ECO:0000313" key="2">
    <source>
        <dbReference type="Proteomes" id="UP000283745"/>
    </source>
</evidence>
<name>A0A414JAD2_9FIRM</name>
<dbReference type="AlphaFoldDB" id="A0A414JAD2"/>
<dbReference type="Proteomes" id="UP000283745">
    <property type="component" value="Unassembled WGS sequence"/>
</dbReference>